<evidence type="ECO:0008006" key="5">
    <source>
        <dbReference type="Google" id="ProtNLM"/>
    </source>
</evidence>
<proteinExistence type="predicted"/>
<comment type="caution">
    <text evidence="3">The sequence shown here is derived from an EMBL/GenBank/DDBJ whole genome shotgun (WGS) entry which is preliminary data.</text>
</comment>
<keyword evidence="2" id="KW-1133">Transmembrane helix</keyword>
<feature type="compositionally biased region" description="Polar residues" evidence="1">
    <location>
        <begin position="75"/>
        <end position="85"/>
    </location>
</feature>
<dbReference type="EMBL" id="JAFEJA010000001">
    <property type="protein sequence ID" value="MBM9619856.1"/>
    <property type="molecule type" value="Genomic_DNA"/>
</dbReference>
<evidence type="ECO:0000256" key="2">
    <source>
        <dbReference type="SAM" id="Phobius"/>
    </source>
</evidence>
<name>A0ABS2UQM7_9ACTN</name>
<protein>
    <recommendedName>
        <fullName evidence="5">DUF3188 domain-containing protein</fullName>
    </recommendedName>
</protein>
<evidence type="ECO:0000313" key="4">
    <source>
        <dbReference type="Proteomes" id="UP000664109"/>
    </source>
</evidence>
<accession>A0ABS2UQM7</accession>
<keyword evidence="4" id="KW-1185">Reference proteome</keyword>
<reference evidence="3 4" key="1">
    <citation type="journal article" date="2016" name="Arch. Microbiol.">
        <title>Streptomyces zhihengii sp. nov., isolated from rhizospheric soil of Psammosilene tunicoides.</title>
        <authorList>
            <person name="Huang M.J."/>
            <person name="Fei J.J."/>
            <person name="Salam N."/>
            <person name="Kim C.J."/>
            <person name="Hozzein W.N."/>
            <person name="Xiao M."/>
            <person name="Huang H.Q."/>
            <person name="Li W.J."/>
        </authorList>
    </citation>
    <scope>NUCLEOTIDE SEQUENCE [LARGE SCALE GENOMIC DNA]</scope>
    <source>
        <strain evidence="3 4">YIM T102</strain>
    </source>
</reference>
<sequence>MHGFRPGRLIAGLSVLTCAALYAGDAAGAWHTPWFTALPVVLGGLCLAGFAGSLHYGVRRRRARRKASAENRSAPASTSGSQAIR</sequence>
<dbReference type="Proteomes" id="UP000664109">
    <property type="component" value="Unassembled WGS sequence"/>
</dbReference>
<evidence type="ECO:0000256" key="1">
    <source>
        <dbReference type="SAM" id="MobiDB-lite"/>
    </source>
</evidence>
<feature type="region of interest" description="Disordered" evidence="1">
    <location>
        <begin position="64"/>
        <end position="85"/>
    </location>
</feature>
<feature type="transmembrane region" description="Helical" evidence="2">
    <location>
        <begin position="36"/>
        <end position="58"/>
    </location>
</feature>
<keyword evidence="2" id="KW-0472">Membrane</keyword>
<organism evidence="3 4">
    <name type="scientific">Streptomyces zhihengii</name>
    <dbReference type="NCBI Taxonomy" id="1818004"/>
    <lineage>
        <taxon>Bacteria</taxon>
        <taxon>Bacillati</taxon>
        <taxon>Actinomycetota</taxon>
        <taxon>Actinomycetes</taxon>
        <taxon>Kitasatosporales</taxon>
        <taxon>Streptomycetaceae</taxon>
        <taxon>Streptomyces</taxon>
    </lineage>
</organism>
<evidence type="ECO:0000313" key="3">
    <source>
        <dbReference type="EMBL" id="MBM9619856.1"/>
    </source>
</evidence>
<keyword evidence="2" id="KW-0812">Transmembrane</keyword>
<gene>
    <name evidence="3" type="ORF">JE024_14140</name>
</gene>